<keyword evidence="4" id="KW-1185">Reference proteome</keyword>
<reference evidence="3" key="1">
    <citation type="submission" date="2023-08" db="EMBL/GenBank/DDBJ databases">
        <authorList>
            <person name="Chen Y."/>
            <person name="Shah S."/>
            <person name="Dougan E. K."/>
            <person name="Thang M."/>
            <person name="Chan C."/>
        </authorList>
    </citation>
    <scope>NUCLEOTIDE SEQUENCE</scope>
</reference>
<feature type="transmembrane region" description="Helical" evidence="1">
    <location>
        <begin position="88"/>
        <end position="109"/>
    </location>
</feature>
<evidence type="ECO:0000259" key="2">
    <source>
        <dbReference type="Pfam" id="PF00892"/>
    </source>
</evidence>
<dbReference type="InterPro" id="IPR037185">
    <property type="entry name" value="EmrE-like"/>
</dbReference>
<feature type="transmembrane region" description="Helical" evidence="1">
    <location>
        <begin position="116"/>
        <end position="135"/>
    </location>
</feature>
<dbReference type="Pfam" id="PF00892">
    <property type="entry name" value="EamA"/>
    <property type="match status" value="1"/>
</dbReference>
<organism evidence="3 4">
    <name type="scientific">Effrenium voratum</name>
    <dbReference type="NCBI Taxonomy" id="2562239"/>
    <lineage>
        <taxon>Eukaryota</taxon>
        <taxon>Sar</taxon>
        <taxon>Alveolata</taxon>
        <taxon>Dinophyceae</taxon>
        <taxon>Suessiales</taxon>
        <taxon>Symbiodiniaceae</taxon>
        <taxon>Effrenium</taxon>
    </lineage>
</organism>
<feature type="transmembrane region" description="Helical" evidence="1">
    <location>
        <begin position="298"/>
        <end position="316"/>
    </location>
</feature>
<feature type="transmembrane region" description="Helical" evidence="1">
    <location>
        <begin position="231"/>
        <end position="261"/>
    </location>
</feature>
<comment type="caution">
    <text evidence="3">The sequence shown here is derived from an EMBL/GenBank/DDBJ whole genome shotgun (WGS) entry which is preliminary data.</text>
</comment>
<keyword evidence="1" id="KW-0472">Membrane</keyword>
<feature type="transmembrane region" description="Helical" evidence="1">
    <location>
        <begin position="141"/>
        <end position="162"/>
    </location>
</feature>
<evidence type="ECO:0000256" key="1">
    <source>
        <dbReference type="SAM" id="Phobius"/>
    </source>
</evidence>
<dbReference type="Proteomes" id="UP001178507">
    <property type="component" value="Unassembled WGS sequence"/>
</dbReference>
<dbReference type="SUPFAM" id="SSF103481">
    <property type="entry name" value="Multidrug resistance efflux transporter EmrE"/>
    <property type="match status" value="1"/>
</dbReference>
<accession>A0AA36JCX9</accession>
<dbReference type="InterPro" id="IPR000620">
    <property type="entry name" value="EamA_dom"/>
</dbReference>
<keyword evidence="1" id="KW-1133">Transmembrane helix</keyword>
<protein>
    <recommendedName>
        <fullName evidence="2">EamA domain-containing protein</fullName>
    </recommendedName>
</protein>
<feature type="transmembrane region" description="Helical" evidence="1">
    <location>
        <begin position="5"/>
        <end position="24"/>
    </location>
</feature>
<gene>
    <name evidence="3" type="ORF">EVOR1521_LOCUS26050</name>
</gene>
<feature type="transmembrane region" description="Helical" evidence="1">
    <location>
        <begin position="30"/>
        <end position="51"/>
    </location>
</feature>
<keyword evidence="1" id="KW-0812">Transmembrane</keyword>
<dbReference type="PANTHER" id="PTHR22911">
    <property type="entry name" value="ACYL-MALONYL CONDENSING ENZYME-RELATED"/>
    <property type="match status" value="1"/>
</dbReference>
<feature type="domain" description="EamA" evidence="2">
    <location>
        <begin position="6"/>
        <end position="131"/>
    </location>
</feature>
<dbReference type="EMBL" id="CAUJNA010003493">
    <property type="protein sequence ID" value="CAJ1403361.1"/>
    <property type="molecule type" value="Genomic_DNA"/>
</dbReference>
<feature type="transmembrane region" description="Helical" evidence="1">
    <location>
        <begin position="63"/>
        <end position="82"/>
    </location>
</feature>
<name>A0AA36JCX9_9DINO</name>
<evidence type="ECO:0000313" key="3">
    <source>
        <dbReference type="EMBL" id="CAJ1403361.1"/>
    </source>
</evidence>
<proteinExistence type="predicted"/>
<sequence length="338" mass="35458">MAEAAALVGSAMISGSMFLFTSVVKDAFPPLSLVMCRLILGCCGLLCLLLLQEKQLVLEDGPRLCVVGLMNTVLPYTLYAAALSMGESVSAASALAGATPIFAAGLCVLSRRRTSGWPGLALGMCGVLLIVSRHGRWAGGSWLGMMLQLLGVLFKASAAVLAQDLRKARPSPLLPALVQAAAGAALAAPGPCMLLRARVGQAALSLLLDCRGVTPQLLDPKRLSRGGGYSFLASVSLTQWLCLLGLSLLGSCAVYLLQFFLLARVGAVRQTLMDQLALVIGVLEALFRHEQEASTSEVVIFLLGAALVMTATALLYQPPSQREIDTISMEPMVSPESS</sequence>
<evidence type="ECO:0000313" key="4">
    <source>
        <dbReference type="Proteomes" id="UP001178507"/>
    </source>
</evidence>
<dbReference type="AlphaFoldDB" id="A0AA36JCX9"/>
<dbReference type="GO" id="GO:0016020">
    <property type="term" value="C:membrane"/>
    <property type="evidence" value="ECO:0007669"/>
    <property type="project" value="InterPro"/>
</dbReference>